<dbReference type="InterPro" id="IPR006507">
    <property type="entry name" value="UPF0283"/>
</dbReference>
<reference evidence="9 10" key="1">
    <citation type="submission" date="2016-10" db="EMBL/GenBank/DDBJ databases">
        <authorList>
            <person name="de Groot N.N."/>
        </authorList>
    </citation>
    <scope>NUCLEOTIDE SEQUENCE [LARGE SCALE GENOMIC DNA]</scope>
    <source>
        <strain evidence="9 10">ATCC 35022</strain>
    </source>
</reference>
<keyword evidence="7 8" id="KW-0472">Membrane</keyword>
<evidence type="ECO:0000256" key="5">
    <source>
        <dbReference type="ARBA" id="ARBA00022692"/>
    </source>
</evidence>
<evidence type="ECO:0000256" key="8">
    <source>
        <dbReference type="SAM" id="Phobius"/>
    </source>
</evidence>
<keyword evidence="4" id="KW-0997">Cell inner membrane</keyword>
<keyword evidence="5 8" id="KW-0812">Transmembrane</keyword>
<evidence type="ECO:0000256" key="3">
    <source>
        <dbReference type="ARBA" id="ARBA00022475"/>
    </source>
</evidence>
<dbReference type="AlphaFoldDB" id="A0A1G6D889"/>
<dbReference type="RefSeq" id="WP_090877610.1">
    <property type="nucleotide sequence ID" value="NZ_FMXQ01000006.1"/>
</dbReference>
<evidence type="ECO:0000256" key="4">
    <source>
        <dbReference type="ARBA" id="ARBA00022519"/>
    </source>
</evidence>
<evidence type="ECO:0000313" key="9">
    <source>
        <dbReference type="EMBL" id="SDB41404.1"/>
    </source>
</evidence>
<protein>
    <submittedName>
        <fullName evidence="9">Putative membrane protein</fullName>
    </submittedName>
</protein>
<comment type="similarity">
    <text evidence="2">Belongs to the UPF0283 family.</text>
</comment>
<dbReference type="InterPro" id="IPR021147">
    <property type="entry name" value="DUF697"/>
</dbReference>
<comment type="subcellular location">
    <subcellularLocation>
        <location evidence="1">Cell inner membrane</location>
        <topology evidence="1">Multi-pass membrane protein</topology>
    </subcellularLocation>
</comment>
<dbReference type="OrthoDB" id="9816060at2"/>
<dbReference type="PANTHER" id="PTHR39342:SF1">
    <property type="entry name" value="UPF0283 MEMBRANE PROTEIN YCJF"/>
    <property type="match status" value="1"/>
</dbReference>
<feature type="transmembrane region" description="Helical" evidence="8">
    <location>
        <begin position="63"/>
        <end position="84"/>
    </location>
</feature>
<dbReference type="NCBIfam" id="TIGR01620">
    <property type="entry name" value="hyp_HI0043"/>
    <property type="match status" value="1"/>
</dbReference>
<organism evidence="9 10">
    <name type="scientific">Bauldia litoralis</name>
    <dbReference type="NCBI Taxonomy" id="665467"/>
    <lineage>
        <taxon>Bacteria</taxon>
        <taxon>Pseudomonadati</taxon>
        <taxon>Pseudomonadota</taxon>
        <taxon>Alphaproteobacteria</taxon>
        <taxon>Hyphomicrobiales</taxon>
        <taxon>Kaistiaceae</taxon>
        <taxon>Bauldia</taxon>
    </lineage>
</organism>
<accession>A0A1G6D889</accession>
<sequence>MSRERRPPTAFDLGDLNVVEADYVPGIGAQPVLAPDSDPFVEDPEIESVEAALPRRGIRWSRWFFAALGGLVTLGIGLAIDTLIRDLFARYDALGWVAVALAALAALALLALAAREVAALLRIRKVAQIHARAVEAVATDDRTAARTLSRELIRLYDGRPETARGRGALARHIEEIIDGRDLIGLAETELMLPFDDAARKLVMASARRVALVTAISPRALVDVIFVAAQILRLIRQLASLYDGRPGTFGFLKLARAAIAHLAVTGGMAAGDSLVQQILGHGIAAKLSARLGEGVVNGLLTARVGIAAIEVCRPLPFVNARPPRLADVMAELRTLGGTGRKAAPAAEEK</sequence>
<evidence type="ECO:0000256" key="7">
    <source>
        <dbReference type="ARBA" id="ARBA00023136"/>
    </source>
</evidence>
<evidence type="ECO:0000256" key="1">
    <source>
        <dbReference type="ARBA" id="ARBA00004429"/>
    </source>
</evidence>
<name>A0A1G6D889_9HYPH</name>
<dbReference type="EMBL" id="FMXQ01000006">
    <property type="protein sequence ID" value="SDB41404.1"/>
    <property type="molecule type" value="Genomic_DNA"/>
</dbReference>
<dbReference type="STRING" id="665467.SAMN02982931_03146"/>
<feature type="transmembrane region" description="Helical" evidence="8">
    <location>
        <begin position="96"/>
        <end position="114"/>
    </location>
</feature>
<keyword evidence="6 8" id="KW-1133">Transmembrane helix</keyword>
<dbReference type="Proteomes" id="UP000199071">
    <property type="component" value="Unassembled WGS sequence"/>
</dbReference>
<proteinExistence type="inferred from homology"/>
<feature type="transmembrane region" description="Helical" evidence="8">
    <location>
        <begin position="209"/>
        <end position="231"/>
    </location>
</feature>
<keyword evidence="3" id="KW-1003">Cell membrane</keyword>
<evidence type="ECO:0000313" key="10">
    <source>
        <dbReference type="Proteomes" id="UP000199071"/>
    </source>
</evidence>
<evidence type="ECO:0000256" key="2">
    <source>
        <dbReference type="ARBA" id="ARBA00008255"/>
    </source>
</evidence>
<dbReference type="Pfam" id="PF05128">
    <property type="entry name" value="DUF697"/>
    <property type="match status" value="1"/>
</dbReference>
<evidence type="ECO:0000256" key="6">
    <source>
        <dbReference type="ARBA" id="ARBA00022989"/>
    </source>
</evidence>
<gene>
    <name evidence="9" type="ORF">SAMN02982931_03146</name>
</gene>
<keyword evidence="10" id="KW-1185">Reference proteome</keyword>
<dbReference type="PANTHER" id="PTHR39342">
    <property type="entry name" value="UPF0283 MEMBRANE PROTEIN YCJF"/>
    <property type="match status" value="1"/>
</dbReference>
<dbReference type="GO" id="GO:0005886">
    <property type="term" value="C:plasma membrane"/>
    <property type="evidence" value="ECO:0007669"/>
    <property type="project" value="UniProtKB-SubCell"/>
</dbReference>